<dbReference type="Proteomes" id="UP001153069">
    <property type="component" value="Unassembled WGS sequence"/>
</dbReference>
<protein>
    <recommendedName>
        <fullName evidence="2 3">EGF-like domain-containing protein</fullName>
    </recommendedName>
</protein>
<evidence type="ECO:0000313" key="4">
    <source>
        <dbReference type="EMBL" id="CAB9525077.1"/>
    </source>
</evidence>
<feature type="transmembrane region" description="Helical" evidence="1">
    <location>
        <begin position="194"/>
        <end position="213"/>
    </location>
</feature>
<keyword evidence="5" id="KW-1185">Reference proteome</keyword>
<keyword evidence="1" id="KW-0812">Transmembrane</keyword>
<gene>
    <name evidence="4" type="ORF">SEMRO_1627_G286930.1</name>
</gene>
<comment type="caution">
    <text evidence="4">The sequence shown here is derived from an EMBL/GenBank/DDBJ whole genome shotgun (WGS) entry which is preliminary data.</text>
</comment>
<evidence type="ECO:0000259" key="2">
    <source>
        <dbReference type="PROSITE" id="PS00022"/>
    </source>
</evidence>
<evidence type="ECO:0000259" key="3">
    <source>
        <dbReference type="PROSITE" id="PS01186"/>
    </source>
</evidence>
<dbReference type="PROSITE" id="PS01186">
    <property type="entry name" value="EGF_2"/>
    <property type="match status" value="1"/>
</dbReference>
<dbReference type="InterPro" id="IPR000742">
    <property type="entry name" value="EGF"/>
</dbReference>
<evidence type="ECO:0000256" key="1">
    <source>
        <dbReference type="SAM" id="Phobius"/>
    </source>
</evidence>
<dbReference type="SUPFAM" id="SSF82171">
    <property type="entry name" value="DPP6 N-terminal domain-like"/>
    <property type="match status" value="1"/>
</dbReference>
<proteinExistence type="predicted"/>
<evidence type="ECO:0000313" key="5">
    <source>
        <dbReference type="Proteomes" id="UP001153069"/>
    </source>
</evidence>
<feature type="transmembrane region" description="Helical" evidence="1">
    <location>
        <begin position="241"/>
        <end position="266"/>
    </location>
</feature>
<feature type="domain" description="EGF-like" evidence="2 3">
    <location>
        <begin position="506"/>
        <end position="517"/>
    </location>
</feature>
<keyword evidence="1" id="KW-1133">Transmembrane helix</keyword>
<sequence>MTTPNKHEKEVKEQEMTSQTTMNYGNLLLHVEDEEDVDSVFFLDHESPCKTTTNATTRESTSTFGTGVSTIMESLSPKDLAALASLLKPLLISQENEMKHKVQGGDLEECPLHPLRTSREMLSKEDETRDKNKDEAKWHNPFGESTYSLLYLCSVDSVAFWYAVLVYVIQITTILLTLIDIVDWGGNGLDMPPNVDFIVTIAQGVALFLAIAFQSDLLEVVGKFKDGFHPEVLEKHPGATYATWLVSCIAQLVAGLLLLLTIYILTMQVDSVLAIMLNFAALHFMADIDNVAFDLAKAGFMGNLLQSAANDVTDFQVRKQSVEQGFLQRSWKAGVFLLILVVMIAGYVAIVVFRTSGKYMCNSIIVNMGDNFVPSLGTFNGLYDLDFSAGFGLEWRAEYVERRSMEIGSSGKGVLGYCNDINAWTFRVQQNDNKKDSDPCDWIARSSETDTYDITETGRIQWFVRDATNHEVVLEPFSLFCFDCSNEDAEGSDDCGGKGTCSNAVCDCEDGWYGPRCEFVSPCPWITIDARTDKFASTRDWASNYQSIDLGNGSLVEAYHRPVYIHEYSDGEYDVVMFTGGRWALTSSVLLPHAGRIPSNALSDVQEDVGSDIGNFFKYFFHAYNGYNGNYMVAFLSDYMQVGTQLDSSSPVGLSWYAITNEATAEDENQGTGKLVDTEFLCHVCDSDSNPCLYDGKCNNGTCECNLDSFGSLCEEPPVNNGHCDPFFNTPGFNLDGGDCCESTCVSTSQYVCGAEKDGYVSTGYFYCKQPKDEWQQINDFNGDAGSFYGSSLDLSMGAMAVSAVYHDTVRLYDKVGSSWVLRDTIIGTVDTGFGWNVALSSGPFNVVSNPSFRASLTVAVQDVITKSVYIYKCNDGCTQTQEIPLVSEFDLSDDGAVLAKSHFISSDQAPKVIQVYKAQEEIFEFRANVTITRNGILADVYSLSLSEDGSKLAVQTHVSVFDSGNNSDMVSDDYIVVMTWDEFTGEYVQEIEFWFESGEKTMDHPLSLALNQDGTVLAYGFPECEGNQLHIKEVDDGGEWVPRASPAKNITGCIQSFVPQNNNALAVSGDGSMVAFRVGTKVGVFVWESTTESWDDVSDPFPLTHYSVALSSNGKELAIGAPTGGIGGVTTVYSLPGKKECPTGMSLLRLSLTLDSLPGSLGWNLINNRTGEILFEQDSYPREYTFATILEETCVPADSCYVFTIYGNVNRGLLAPGQYAIFMDGVNVAQGAFSGVFGREEFGSCASCPPGTELFSMLMLTCGPMELVLLKLIDQGENGVVLHVDDTFDGAYDDTVYEACNEHDDWNCGNMIPVSYDACLDPTECYGVFVRSPRKYTADLELVFGKERVHANSIAVCQGQTFHVGKEGKCDQEDWFNRKLQVFAN</sequence>
<dbReference type="EMBL" id="CAICTM010001625">
    <property type="protein sequence ID" value="CAB9525077.1"/>
    <property type="molecule type" value="Genomic_DNA"/>
</dbReference>
<dbReference type="Gene3D" id="2.10.25.10">
    <property type="entry name" value="Laminin"/>
    <property type="match status" value="1"/>
</dbReference>
<dbReference type="OrthoDB" id="112528at2759"/>
<feature type="transmembrane region" description="Helical" evidence="1">
    <location>
        <begin position="159"/>
        <end position="182"/>
    </location>
</feature>
<keyword evidence="1" id="KW-0472">Membrane</keyword>
<feature type="transmembrane region" description="Helical" evidence="1">
    <location>
        <begin position="333"/>
        <end position="353"/>
    </location>
</feature>
<accession>A0A9N8EPV9</accession>
<reference evidence="4" key="1">
    <citation type="submission" date="2020-06" db="EMBL/GenBank/DDBJ databases">
        <authorList>
            <consortium name="Plant Systems Biology data submission"/>
        </authorList>
    </citation>
    <scope>NUCLEOTIDE SEQUENCE</scope>
    <source>
        <strain evidence="4">D6</strain>
    </source>
</reference>
<dbReference type="PROSITE" id="PS00022">
    <property type="entry name" value="EGF_1"/>
    <property type="match status" value="1"/>
</dbReference>
<organism evidence="4 5">
    <name type="scientific">Seminavis robusta</name>
    <dbReference type="NCBI Taxonomy" id="568900"/>
    <lineage>
        <taxon>Eukaryota</taxon>
        <taxon>Sar</taxon>
        <taxon>Stramenopiles</taxon>
        <taxon>Ochrophyta</taxon>
        <taxon>Bacillariophyta</taxon>
        <taxon>Bacillariophyceae</taxon>
        <taxon>Bacillariophycidae</taxon>
        <taxon>Naviculales</taxon>
        <taxon>Naviculaceae</taxon>
        <taxon>Seminavis</taxon>
    </lineage>
</organism>
<name>A0A9N8EPV9_9STRA</name>